<dbReference type="EMBL" id="QMEY01000016">
    <property type="protein sequence ID" value="RBQ16551.1"/>
    <property type="molecule type" value="Genomic_DNA"/>
</dbReference>
<name>A0A366LRK5_9ACTN</name>
<keyword evidence="2" id="KW-1185">Reference proteome</keyword>
<evidence type="ECO:0000313" key="1">
    <source>
        <dbReference type="EMBL" id="RBQ16551.1"/>
    </source>
</evidence>
<dbReference type="Gene3D" id="2.50.20.20">
    <property type="match status" value="1"/>
</dbReference>
<accession>A0A366LRK5</accession>
<dbReference type="AlphaFoldDB" id="A0A366LRK5"/>
<organism evidence="1 2">
    <name type="scientific">Spongiactinospora rosea</name>
    <dbReference type="NCBI Taxonomy" id="2248750"/>
    <lineage>
        <taxon>Bacteria</taxon>
        <taxon>Bacillati</taxon>
        <taxon>Actinomycetota</taxon>
        <taxon>Actinomycetes</taxon>
        <taxon>Streptosporangiales</taxon>
        <taxon>Streptosporangiaceae</taxon>
        <taxon>Spongiactinospora</taxon>
    </lineage>
</organism>
<comment type="caution">
    <text evidence="1">The sequence shown here is derived from an EMBL/GenBank/DDBJ whole genome shotgun (WGS) entry which is preliminary data.</text>
</comment>
<protein>
    <submittedName>
        <fullName evidence="1">Uncharacterized protein</fullName>
    </submittedName>
</protein>
<proteinExistence type="predicted"/>
<gene>
    <name evidence="1" type="ORF">DP939_30035</name>
</gene>
<dbReference type="InterPro" id="IPR029046">
    <property type="entry name" value="LolA/LolB/LppX"/>
</dbReference>
<evidence type="ECO:0000313" key="2">
    <source>
        <dbReference type="Proteomes" id="UP000253303"/>
    </source>
</evidence>
<dbReference type="SUPFAM" id="SSF89392">
    <property type="entry name" value="Prokaryotic lipoproteins and lipoprotein localization factors"/>
    <property type="match status" value="1"/>
</dbReference>
<reference evidence="1 2" key="1">
    <citation type="submission" date="2018-06" db="EMBL/GenBank/DDBJ databases">
        <title>Sphaerisporangium craniellae sp. nov., isolated from a marine sponge in the South China Sea.</title>
        <authorList>
            <person name="Li L."/>
        </authorList>
    </citation>
    <scope>NUCLEOTIDE SEQUENCE [LARGE SCALE GENOMIC DNA]</scope>
    <source>
        <strain evidence="1 2">LHW63015</strain>
    </source>
</reference>
<sequence length="266" mass="28803">MTPGDHILPGWAVDPTAPVAALRRQFDQRRGVRVAEVITSAVNGEPVARVRTDTAVDFEESGPVATRVSITANTSGASVRMEPESAWPLITDDAYYPGYTGNPAYPAYPGPVAPRLAAGTPTSAGPVHLLEPETLRAVLLSAYTGRQPSEILDGTPTTVMSGTISMGELGRVSPGFRSTHANHDPDTAVSWRLWLGQDDLPRRLTTTWTRQDNSRSRTTTINDSRFTEWGRRAERAANEPRRTGLDLGSVAVKLQGLPDFLSGLFR</sequence>
<dbReference type="Proteomes" id="UP000253303">
    <property type="component" value="Unassembled WGS sequence"/>
</dbReference>